<evidence type="ECO:0000313" key="2">
    <source>
        <dbReference type="Proteomes" id="UP000275078"/>
    </source>
</evidence>
<protein>
    <submittedName>
        <fullName evidence="1">Uncharacterized protein</fullName>
    </submittedName>
</protein>
<proteinExistence type="predicted"/>
<dbReference type="EMBL" id="ML120041">
    <property type="protein sequence ID" value="RPA70824.1"/>
    <property type="molecule type" value="Genomic_DNA"/>
</dbReference>
<reference evidence="1 2" key="1">
    <citation type="journal article" date="2018" name="Nat. Ecol. Evol.">
        <title>Pezizomycetes genomes reveal the molecular basis of ectomycorrhizal truffle lifestyle.</title>
        <authorList>
            <person name="Murat C."/>
            <person name="Payen T."/>
            <person name="Noel B."/>
            <person name="Kuo A."/>
            <person name="Morin E."/>
            <person name="Chen J."/>
            <person name="Kohler A."/>
            <person name="Krizsan K."/>
            <person name="Balestrini R."/>
            <person name="Da Silva C."/>
            <person name="Montanini B."/>
            <person name="Hainaut M."/>
            <person name="Levati E."/>
            <person name="Barry K.W."/>
            <person name="Belfiori B."/>
            <person name="Cichocki N."/>
            <person name="Clum A."/>
            <person name="Dockter R.B."/>
            <person name="Fauchery L."/>
            <person name="Guy J."/>
            <person name="Iotti M."/>
            <person name="Le Tacon F."/>
            <person name="Lindquist E.A."/>
            <person name="Lipzen A."/>
            <person name="Malagnac F."/>
            <person name="Mello A."/>
            <person name="Molinier V."/>
            <person name="Miyauchi S."/>
            <person name="Poulain J."/>
            <person name="Riccioni C."/>
            <person name="Rubini A."/>
            <person name="Sitrit Y."/>
            <person name="Splivallo R."/>
            <person name="Traeger S."/>
            <person name="Wang M."/>
            <person name="Zifcakova L."/>
            <person name="Wipf D."/>
            <person name="Zambonelli A."/>
            <person name="Paolocci F."/>
            <person name="Nowrousian M."/>
            <person name="Ottonello S."/>
            <person name="Baldrian P."/>
            <person name="Spatafora J.W."/>
            <person name="Henrissat B."/>
            <person name="Nagy L.G."/>
            <person name="Aury J.M."/>
            <person name="Wincker P."/>
            <person name="Grigoriev I.V."/>
            <person name="Bonfante P."/>
            <person name="Martin F.M."/>
        </authorList>
    </citation>
    <scope>NUCLEOTIDE SEQUENCE [LARGE SCALE GENOMIC DNA]</scope>
    <source>
        <strain evidence="1 2">RN42</strain>
    </source>
</reference>
<keyword evidence="2" id="KW-1185">Reference proteome</keyword>
<dbReference type="OrthoDB" id="5408032at2759"/>
<evidence type="ECO:0000313" key="1">
    <source>
        <dbReference type="EMBL" id="RPA70824.1"/>
    </source>
</evidence>
<gene>
    <name evidence="1" type="ORF">BJ508DRAFT_316173</name>
</gene>
<sequence>MPMTRTSGYEFKLAKWMLDSNLPKVAINRFFNSGLARVPPLNADNTEGTCFTSAYTLGPLLDQLDPELNIKAWDRAAVDHYGTGLIEFRHRPVDRMIRHIFKQPAHAPYMA</sequence>
<name>A0A3N4HMD5_ASCIM</name>
<accession>A0A3N4HMD5</accession>
<dbReference type="Proteomes" id="UP000275078">
    <property type="component" value="Unassembled WGS sequence"/>
</dbReference>
<organism evidence="1 2">
    <name type="scientific">Ascobolus immersus RN42</name>
    <dbReference type="NCBI Taxonomy" id="1160509"/>
    <lineage>
        <taxon>Eukaryota</taxon>
        <taxon>Fungi</taxon>
        <taxon>Dikarya</taxon>
        <taxon>Ascomycota</taxon>
        <taxon>Pezizomycotina</taxon>
        <taxon>Pezizomycetes</taxon>
        <taxon>Pezizales</taxon>
        <taxon>Ascobolaceae</taxon>
        <taxon>Ascobolus</taxon>
    </lineage>
</organism>
<dbReference type="AlphaFoldDB" id="A0A3N4HMD5"/>